<dbReference type="Proteomes" id="UP001596473">
    <property type="component" value="Unassembled WGS sequence"/>
</dbReference>
<feature type="coiled-coil region" evidence="1">
    <location>
        <begin position="167"/>
        <end position="194"/>
    </location>
</feature>
<organism evidence="4 5">
    <name type="scientific">Iodobacter arcticus</name>
    <dbReference type="NCBI Taxonomy" id="590593"/>
    <lineage>
        <taxon>Bacteria</taxon>
        <taxon>Pseudomonadati</taxon>
        <taxon>Pseudomonadota</taxon>
        <taxon>Betaproteobacteria</taxon>
        <taxon>Neisseriales</taxon>
        <taxon>Chitinibacteraceae</taxon>
        <taxon>Iodobacter</taxon>
    </lineage>
</organism>
<gene>
    <name evidence="4" type="ORF">ACFQNF_03040</name>
</gene>
<dbReference type="EMBL" id="JBHTBQ010000006">
    <property type="protein sequence ID" value="MFC7418849.1"/>
    <property type="molecule type" value="Genomic_DNA"/>
</dbReference>
<dbReference type="InterPro" id="IPR025392">
    <property type="entry name" value="DUF4124"/>
</dbReference>
<evidence type="ECO:0000313" key="4">
    <source>
        <dbReference type="EMBL" id="MFC7418849.1"/>
    </source>
</evidence>
<keyword evidence="1" id="KW-0175">Coiled coil</keyword>
<protein>
    <submittedName>
        <fullName evidence="4">DUF4124 domain-containing protein</fullName>
    </submittedName>
</protein>
<keyword evidence="5" id="KW-1185">Reference proteome</keyword>
<dbReference type="RefSeq" id="WP_380185992.1">
    <property type="nucleotide sequence ID" value="NZ_JBHTBQ010000006.1"/>
</dbReference>
<evidence type="ECO:0000259" key="3">
    <source>
        <dbReference type="Pfam" id="PF13511"/>
    </source>
</evidence>
<evidence type="ECO:0000256" key="2">
    <source>
        <dbReference type="SAM" id="SignalP"/>
    </source>
</evidence>
<feature type="signal peptide" evidence="2">
    <location>
        <begin position="1"/>
        <end position="20"/>
    </location>
</feature>
<dbReference type="Pfam" id="PF13511">
    <property type="entry name" value="DUF4124"/>
    <property type="match status" value="1"/>
</dbReference>
<name>A0ABW2QTM4_9NEIS</name>
<evidence type="ECO:0000313" key="5">
    <source>
        <dbReference type="Proteomes" id="UP001596473"/>
    </source>
</evidence>
<feature type="chain" id="PRO_5045850617" evidence="2">
    <location>
        <begin position="21"/>
        <end position="197"/>
    </location>
</feature>
<reference evidence="5" key="1">
    <citation type="journal article" date="2019" name="Int. J. Syst. Evol. Microbiol.">
        <title>The Global Catalogue of Microorganisms (GCM) 10K type strain sequencing project: providing services to taxonomists for standard genome sequencing and annotation.</title>
        <authorList>
            <consortium name="The Broad Institute Genomics Platform"/>
            <consortium name="The Broad Institute Genome Sequencing Center for Infectious Disease"/>
            <person name="Wu L."/>
            <person name="Ma J."/>
        </authorList>
    </citation>
    <scope>NUCLEOTIDE SEQUENCE [LARGE SCALE GENOMIC DNA]</scope>
    <source>
        <strain evidence="5">CCUG 62945</strain>
    </source>
</reference>
<accession>A0ABW2QTM4</accession>
<proteinExistence type="predicted"/>
<evidence type="ECO:0000256" key="1">
    <source>
        <dbReference type="SAM" id="Coils"/>
    </source>
</evidence>
<comment type="caution">
    <text evidence="4">The sequence shown here is derived from an EMBL/GenBank/DDBJ whole genome shotgun (WGS) entry which is preliminary data.</text>
</comment>
<sequence length="197" mass="22480">MLRGLFTFLLLALLTAPAFAKLYRWVDETGRVQYSDKPPMTAPTSGVSELNKSGMVKATPVPVLSKEEKEKIQNEQALQKEQQRRDRALLQSFSRPEEIDLIRDRRIGMIQSATIANSMRMQAASQRKTRLETQLARMKKSKRSIPPDLEAELAAINKEIVDIDTDNKTKNDDIDNVKRRAEEDKKRLLELKSAISK</sequence>
<keyword evidence="2" id="KW-0732">Signal</keyword>
<feature type="domain" description="DUF4124" evidence="3">
    <location>
        <begin position="9"/>
        <end position="56"/>
    </location>
</feature>